<protein>
    <submittedName>
        <fullName evidence="1">Streptomycin adenylyltransferase</fullName>
    </submittedName>
</protein>
<dbReference type="GO" id="GO:0016779">
    <property type="term" value="F:nucleotidyltransferase activity"/>
    <property type="evidence" value="ECO:0007669"/>
    <property type="project" value="UniProtKB-KW"/>
</dbReference>
<keyword evidence="1" id="KW-0548">Nucleotidyltransferase</keyword>
<reference evidence="1 2" key="1">
    <citation type="submission" date="2019-03" db="EMBL/GenBank/DDBJ databases">
        <title>Genomic Encyclopedia of Type Strains, Phase III (KMG-III): the genomes of soil and plant-associated and newly described type strains.</title>
        <authorList>
            <person name="Whitman W."/>
        </authorList>
    </citation>
    <scope>NUCLEOTIDE SEQUENCE [LARGE SCALE GENOMIC DNA]</scope>
    <source>
        <strain evidence="1 2">VKM Ac-2575</strain>
    </source>
</reference>
<proteinExistence type="predicted"/>
<gene>
    <name evidence="1" type="ORF">EV138_0168</name>
</gene>
<keyword evidence="1" id="KW-0808">Transferase</keyword>
<dbReference type="CDD" id="cd05403">
    <property type="entry name" value="NT_KNTase_like"/>
    <property type="match status" value="1"/>
</dbReference>
<dbReference type="Gene3D" id="3.30.460.10">
    <property type="entry name" value="Beta Polymerase, domain 2"/>
    <property type="match status" value="1"/>
</dbReference>
<dbReference type="EMBL" id="SOCE01000001">
    <property type="protein sequence ID" value="TDU86654.1"/>
    <property type="molecule type" value="Genomic_DNA"/>
</dbReference>
<sequence length="273" mass="30109">MRPALVAWLGDLMTAAEEFAALLTRSEADARVLGVVLSGSQAREGAATAYSDYDVLLVVTDEAEGQLPTEHRRDARLDVSTMPLHEFRTHALPESGSEWNRYAFRDAKILKDTADGLIAGLAAAKAQLTPAEAARLAPAVLDAFLNSVYRCLKNARDGNTIGTLLDGAEAIPQYLTYIFALDNRVRPYNKYLAWELEHHPLPHPEWSYDNLVRRLAQAHSDDAPQALRSLLVELEPHARTAGHGRVLDDWGDDLTFMRGSATTPYDGQPHATR</sequence>
<dbReference type="InterPro" id="IPR043519">
    <property type="entry name" value="NT_sf"/>
</dbReference>
<organism evidence="1 2">
    <name type="scientific">Kribbella voronezhensis</name>
    <dbReference type="NCBI Taxonomy" id="2512212"/>
    <lineage>
        <taxon>Bacteria</taxon>
        <taxon>Bacillati</taxon>
        <taxon>Actinomycetota</taxon>
        <taxon>Actinomycetes</taxon>
        <taxon>Propionibacteriales</taxon>
        <taxon>Kribbellaceae</taxon>
        <taxon>Kribbella</taxon>
    </lineage>
</organism>
<name>A0A4R7T4A6_9ACTN</name>
<evidence type="ECO:0000313" key="2">
    <source>
        <dbReference type="Proteomes" id="UP000295151"/>
    </source>
</evidence>
<evidence type="ECO:0000313" key="1">
    <source>
        <dbReference type="EMBL" id="TDU86654.1"/>
    </source>
</evidence>
<dbReference type="AlphaFoldDB" id="A0A4R7T4A6"/>
<dbReference type="Proteomes" id="UP000295151">
    <property type="component" value="Unassembled WGS sequence"/>
</dbReference>
<comment type="caution">
    <text evidence="1">The sequence shown here is derived from an EMBL/GenBank/DDBJ whole genome shotgun (WGS) entry which is preliminary data.</text>
</comment>
<keyword evidence="2" id="KW-1185">Reference proteome</keyword>
<accession>A0A4R7T4A6</accession>
<dbReference type="SUPFAM" id="SSF81301">
    <property type="entry name" value="Nucleotidyltransferase"/>
    <property type="match status" value="1"/>
</dbReference>